<accession>A0ABT8P6G8</accession>
<evidence type="ECO:0000313" key="1">
    <source>
        <dbReference type="EMBL" id="MDN7930684.1"/>
    </source>
</evidence>
<proteinExistence type="predicted"/>
<evidence type="ECO:0000313" key="2">
    <source>
        <dbReference type="Proteomes" id="UP001171606"/>
    </source>
</evidence>
<evidence type="ECO:0008006" key="3">
    <source>
        <dbReference type="Google" id="ProtNLM"/>
    </source>
</evidence>
<name>A0ABT8P6G8_9BURK</name>
<dbReference type="Proteomes" id="UP001171606">
    <property type="component" value="Unassembled WGS sequence"/>
</dbReference>
<protein>
    <recommendedName>
        <fullName evidence="3">Restriction endonuclease</fullName>
    </recommendedName>
</protein>
<dbReference type="RefSeq" id="WP_301754767.1">
    <property type="nucleotide sequence ID" value="NZ_JAUJSQ010000002.1"/>
</dbReference>
<reference evidence="1" key="1">
    <citation type="submission" date="2023-07" db="EMBL/GenBank/DDBJ databases">
        <title>A collection of bacterial strains from the Burkholderia cepacia Research Laboratory and Repository.</title>
        <authorList>
            <person name="Lipuma J."/>
            <person name="Spilker T."/>
            <person name="Caverly L."/>
        </authorList>
    </citation>
    <scope>NUCLEOTIDE SEQUENCE</scope>
    <source>
        <strain evidence="1">AU42020</strain>
    </source>
</reference>
<sequence>MAKPKFKLAYSDAFAPRAKTIVEPSLVDARLQELSPDLAVSLLTNVIQSGLGARNDTTRASAVTAAGVQQWLKTVEELRTQLSDKQWRIHNEKNCPFISSPDHSISIVVMTGNSETGKQGFEDPTNQAEKGVVVAGFVHSNRQLELFNQDALKLVKENRKETQVWAFLYHYDKALNEVRFELSYPTGFGKKKITEWGERLILGSIPNNPTEFTIRKDTPNAPATVEVEPKTGTF</sequence>
<comment type="caution">
    <text evidence="1">The sequence shown here is derived from an EMBL/GenBank/DDBJ whole genome shotgun (WGS) entry which is preliminary data.</text>
</comment>
<dbReference type="EMBL" id="JAUJSQ010000002">
    <property type="protein sequence ID" value="MDN7930684.1"/>
    <property type="molecule type" value="Genomic_DNA"/>
</dbReference>
<gene>
    <name evidence="1" type="ORF">QZM52_05185</name>
</gene>
<keyword evidence="2" id="KW-1185">Reference proteome</keyword>
<organism evidence="1 2">
    <name type="scientific">Burkholderia metallica</name>
    <dbReference type="NCBI Taxonomy" id="488729"/>
    <lineage>
        <taxon>Bacteria</taxon>
        <taxon>Pseudomonadati</taxon>
        <taxon>Pseudomonadota</taxon>
        <taxon>Betaproteobacteria</taxon>
        <taxon>Burkholderiales</taxon>
        <taxon>Burkholderiaceae</taxon>
        <taxon>Burkholderia</taxon>
        <taxon>Burkholderia cepacia complex</taxon>
    </lineage>
</organism>